<evidence type="ECO:0000256" key="1">
    <source>
        <dbReference type="ARBA" id="ARBA00004120"/>
    </source>
</evidence>
<dbReference type="AlphaFoldDB" id="A0A814ETE8"/>
<proteinExistence type="predicted"/>
<dbReference type="Proteomes" id="UP000663860">
    <property type="component" value="Unassembled WGS sequence"/>
</dbReference>
<comment type="caution">
    <text evidence="6">The sequence shown here is derived from an EMBL/GenBank/DDBJ whole genome shotgun (WGS) entry which is preliminary data.</text>
</comment>
<keyword evidence="2" id="KW-0963">Cytoplasm</keyword>
<dbReference type="InterPro" id="IPR010796">
    <property type="entry name" value="C2_B9-type_dom"/>
</dbReference>
<reference evidence="6" key="1">
    <citation type="submission" date="2021-02" db="EMBL/GenBank/DDBJ databases">
        <authorList>
            <person name="Nowell W R."/>
        </authorList>
    </citation>
    <scope>NUCLEOTIDE SEQUENCE</scope>
</reference>
<evidence type="ECO:0000256" key="4">
    <source>
        <dbReference type="ARBA" id="ARBA00023212"/>
    </source>
</evidence>
<evidence type="ECO:0000256" key="3">
    <source>
        <dbReference type="ARBA" id="ARBA00022794"/>
    </source>
</evidence>
<keyword evidence="3" id="KW-0970">Cilium biogenesis/degradation</keyword>
<dbReference type="GO" id="GO:0060271">
    <property type="term" value="P:cilium assembly"/>
    <property type="evidence" value="ECO:0007669"/>
    <property type="project" value="TreeGrafter"/>
</dbReference>
<keyword evidence="4" id="KW-0206">Cytoskeleton</keyword>
<evidence type="ECO:0000256" key="2">
    <source>
        <dbReference type="ARBA" id="ARBA00022490"/>
    </source>
</evidence>
<dbReference type="PANTHER" id="PTHR12968:SF4">
    <property type="entry name" value="TECTONIC-LIKE COMPLEX MEMBER MKS1"/>
    <property type="match status" value="1"/>
</dbReference>
<accession>A0A814ETE8</accession>
<evidence type="ECO:0000313" key="6">
    <source>
        <dbReference type="EMBL" id="CAF0971720.1"/>
    </source>
</evidence>
<name>A0A814ETE8_9BILA</name>
<keyword evidence="5" id="KW-0966">Cell projection</keyword>
<dbReference type="PANTHER" id="PTHR12968">
    <property type="entry name" value="B9 DOMAIN-CONTAINING"/>
    <property type="match status" value="1"/>
</dbReference>
<gene>
    <name evidence="6" type="ORF">IZO911_LOCUS16078</name>
</gene>
<dbReference type="Pfam" id="PF07162">
    <property type="entry name" value="B9-C2"/>
    <property type="match status" value="2"/>
</dbReference>
<dbReference type="PROSITE" id="PS51381">
    <property type="entry name" value="C2_B9"/>
    <property type="match status" value="1"/>
</dbReference>
<protein>
    <recommendedName>
        <fullName evidence="8">Meckel syndrome type 1 protein</fullName>
    </recommendedName>
</protein>
<comment type="subcellular location">
    <subcellularLocation>
        <location evidence="1">Cytoplasm</location>
        <location evidence="1">Cytoskeleton</location>
        <location evidence="1">Cilium basal body</location>
    </subcellularLocation>
</comment>
<evidence type="ECO:0000313" key="7">
    <source>
        <dbReference type="Proteomes" id="UP000663860"/>
    </source>
</evidence>
<evidence type="ECO:0000256" key="5">
    <source>
        <dbReference type="ARBA" id="ARBA00023273"/>
    </source>
</evidence>
<organism evidence="6 7">
    <name type="scientific">Adineta steineri</name>
    <dbReference type="NCBI Taxonomy" id="433720"/>
    <lineage>
        <taxon>Eukaryota</taxon>
        <taxon>Metazoa</taxon>
        <taxon>Spiralia</taxon>
        <taxon>Gnathifera</taxon>
        <taxon>Rotifera</taxon>
        <taxon>Eurotatoria</taxon>
        <taxon>Bdelloidea</taxon>
        <taxon>Adinetida</taxon>
        <taxon>Adinetidae</taxon>
        <taxon>Adineta</taxon>
    </lineage>
</organism>
<evidence type="ECO:0008006" key="8">
    <source>
        <dbReference type="Google" id="ProtNLM"/>
    </source>
</evidence>
<sequence>MSSIIDNDENSAVYHSNDPLNNFKIRVKLERLTSNALLPSLQRLKIEEDLTRLLSKDGQPKEKPKSSKIEVAQALEETKRSDYEEVLVGWQQKMFSRFEFDTYGKGVGPESTALEQKYYDDIQKMKANRKQPGRIFTYIESDPYCFAKDLDYFMTDSPNEEPSQLALGVNNVRKRRAVQPRFKLSDEEYLPKTNLINRKPTPDDLRTNHYAALPHQTMYIMADLSDMIDNATAQLVVVPQLPNEHVLCIVRSYSNGTIVLAPDFNNGKMAYIVETGNTNNEVYHYYLEHGSIQINIDDLIKERKLFHEVCLRQQTHLAQMVGHEFDTPPPAVLKLNVFGEIVSGKNFEYDNIYVYYYLDLPDYWYAEPSMIFSGYTHTASTTKSSKNDDVVYYSHPFEFELWYKPALVSADHELPRMPKIYFQVASQDVWNRHRVEGYTYIDIPSLPGFYNEELSCWRPRGDSIFNELRRFYIGGSNELEDISYVSIPRVEGYTYIDIPSLPGFYNEELSCWRPRGDSIFNELRRFYIGGSNELEDISYVSIPKQFESEKNNNTPLSRFGFRTVSTGLLNIRLNVVFQSQTLAMEHTKRLGARSANRYGFDAFMSNINAAIDAFQQAKKRALEVRESTLQLLTPKTNTYE</sequence>
<dbReference type="GO" id="GO:0036038">
    <property type="term" value="C:MKS complex"/>
    <property type="evidence" value="ECO:0007669"/>
    <property type="project" value="TreeGrafter"/>
</dbReference>
<dbReference type="EMBL" id="CAJNOE010000142">
    <property type="protein sequence ID" value="CAF0971720.1"/>
    <property type="molecule type" value="Genomic_DNA"/>
</dbReference>